<gene>
    <name evidence="5" type="ORF">KI387_027455</name>
</gene>
<dbReference type="PANTHER" id="PTHR43226">
    <property type="entry name" value="XAA-PRO AMINOPEPTIDASE 3"/>
    <property type="match status" value="1"/>
</dbReference>
<evidence type="ECO:0000313" key="6">
    <source>
        <dbReference type="Proteomes" id="UP000824469"/>
    </source>
</evidence>
<dbReference type="Pfam" id="PF05195">
    <property type="entry name" value="AMP_N"/>
    <property type="match status" value="1"/>
</dbReference>
<dbReference type="InterPro" id="IPR007865">
    <property type="entry name" value="Aminopep_P_N"/>
</dbReference>
<organism evidence="5 6">
    <name type="scientific">Taxus chinensis</name>
    <name type="common">Chinese yew</name>
    <name type="synonym">Taxus wallichiana var. chinensis</name>
    <dbReference type="NCBI Taxonomy" id="29808"/>
    <lineage>
        <taxon>Eukaryota</taxon>
        <taxon>Viridiplantae</taxon>
        <taxon>Streptophyta</taxon>
        <taxon>Embryophyta</taxon>
        <taxon>Tracheophyta</taxon>
        <taxon>Spermatophyta</taxon>
        <taxon>Pinopsida</taxon>
        <taxon>Pinidae</taxon>
        <taxon>Conifers II</taxon>
        <taxon>Cupressales</taxon>
        <taxon>Taxaceae</taxon>
        <taxon>Taxus</taxon>
    </lineage>
</organism>
<evidence type="ECO:0000256" key="2">
    <source>
        <dbReference type="ARBA" id="ARBA00022723"/>
    </source>
</evidence>
<keyword evidence="6" id="KW-1185">Reference proteome</keyword>
<comment type="similarity">
    <text evidence="1">Belongs to the peptidase M24B family.</text>
</comment>
<evidence type="ECO:0000256" key="3">
    <source>
        <dbReference type="ARBA" id="ARBA00022801"/>
    </source>
</evidence>
<keyword evidence="3" id="KW-0378">Hydrolase</keyword>
<dbReference type="GO" id="GO:0070006">
    <property type="term" value="F:metalloaminopeptidase activity"/>
    <property type="evidence" value="ECO:0007669"/>
    <property type="project" value="InterPro"/>
</dbReference>
<dbReference type="GO" id="GO:0030145">
    <property type="term" value="F:manganese ion binding"/>
    <property type="evidence" value="ECO:0007669"/>
    <property type="project" value="InterPro"/>
</dbReference>
<dbReference type="EMBL" id="JAHRHJ020000006">
    <property type="protein sequence ID" value="KAH9312420.1"/>
    <property type="molecule type" value="Genomic_DNA"/>
</dbReference>
<dbReference type="SUPFAM" id="SSF53092">
    <property type="entry name" value="Creatinase/prolidase N-terminal domain"/>
    <property type="match status" value="1"/>
</dbReference>
<dbReference type="GO" id="GO:0005739">
    <property type="term" value="C:mitochondrion"/>
    <property type="evidence" value="ECO:0007669"/>
    <property type="project" value="TreeGrafter"/>
</dbReference>
<dbReference type="Proteomes" id="UP000824469">
    <property type="component" value="Unassembled WGS sequence"/>
</dbReference>
<dbReference type="InterPro" id="IPR029149">
    <property type="entry name" value="Creatin/AminoP/Spt16_N"/>
</dbReference>
<accession>A0AA38FZ69</accession>
<feature type="domain" description="Aminopeptidase P N-terminal" evidence="4">
    <location>
        <begin position="251"/>
        <end position="348"/>
    </location>
</feature>
<dbReference type="PANTHER" id="PTHR43226:SF4">
    <property type="entry name" value="XAA-PRO AMINOPEPTIDASE 3"/>
    <property type="match status" value="1"/>
</dbReference>
<dbReference type="AlphaFoldDB" id="A0AA38FZ69"/>
<protein>
    <recommendedName>
        <fullName evidence="4">Aminopeptidase P N-terminal domain-containing protein</fullName>
    </recommendedName>
</protein>
<evidence type="ECO:0000313" key="5">
    <source>
        <dbReference type="EMBL" id="KAH9312420.1"/>
    </source>
</evidence>
<dbReference type="SMART" id="SM01011">
    <property type="entry name" value="AMP_N"/>
    <property type="match status" value="1"/>
</dbReference>
<comment type="caution">
    <text evidence="5">The sequence shown here is derived from an EMBL/GenBank/DDBJ whole genome shotgun (WGS) entry which is preliminary data.</text>
</comment>
<evidence type="ECO:0000259" key="4">
    <source>
        <dbReference type="SMART" id="SM01011"/>
    </source>
</evidence>
<dbReference type="Gene3D" id="3.40.350.10">
    <property type="entry name" value="Creatinase/prolidase N-terminal domain"/>
    <property type="match status" value="1"/>
</dbReference>
<dbReference type="GO" id="GO:0006508">
    <property type="term" value="P:proteolysis"/>
    <property type="evidence" value="ECO:0007669"/>
    <property type="project" value="TreeGrafter"/>
</dbReference>
<keyword evidence="2" id="KW-0479">Metal-binding</keyword>
<sequence length="359" mass="39743">MPPRRGGETSFAGSHDFFYIDEMLGNVFGTGATDIGLSQQEPVKETSVVDMLAIAAGRVSNEPGGSSSARGTEATGMPHISFTQLMTGRETPPYMQTVEAAVDTAIASVDPLTEVYPCEKRSRTKSDMGATLGQGHLSIRDYYWMLMTTQMGRNFVGRLKENHKLIQLKIRVSREHRSTTMAVALRRDAIRAFMNRIKNLTAGEHFQSSAFALHNTSRYSSNATQNAFDAGQPTAESHPQLVAAGEITPGITGQEFVTRRKKLLELLPEKSLVIMTSSPVKMMTDVVPYPFRQDADYLYFTGCQQPGGIAVLNQEFGLCMFMPDSKPEVSSMTFYFTLIRFVYVVKLDPILICHILLVL</sequence>
<proteinExistence type="inferred from homology"/>
<dbReference type="InterPro" id="IPR052433">
    <property type="entry name" value="X-Pro_dipept-like"/>
</dbReference>
<name>A0AA38FZ69_TAXCH</name>
<reference evidence="5 6" key="1">
    <citation type="journal article" date="2021" name="Nat. Plants">
        <title>The Taxus genome provides insights into paclitaxel biosynthesis.</title>
        <authorList>
            <person name="Xiong X."/>
            <person name="Gou J."/>
            <person name="Liao Q."/>
            <person name="Li Y."/>
            <person name="Zhou Q."/>
            <person name="Bi G."/>
            <person name="Li C."/>
            <person name="Du R."/>
            <person name="Wang X."/>
            <person name="Sun T."/>
            <person name="Guo L."/>
            <person name="Liang H."/>
            <person name="Lu P."/>
            <person name="Wu Y."/>
            <person name="Zhang Z."/>
            <person name="Ro D.K."/>
            <person name="Shang Y."/>
            <person name="Huang S."/>
            <person name="Yan J."/>
        </authorList>
    </citation>
    <scope>NUCLEOTIDE SEQUENCE [LARGE SCALE GENOMIC DNA]</scope>
    <source>
        <strain evidence="5">Ta-2019</strain>
    </source>
</reference>
<evidence type="ECO:0000256" key="1">
    <source>
        <dbReference type="ARBA" id="ARBA00008766"/>
    </source>
</evidence>